<dbReference type="PANTHER" id="PTHR34580:SF1">
    <property type="entry name" value="PROTEIN PAFC"/>
    <property type="match status" value="1"/>
</dbReference>
<accession>A0ABX1L543</accession>
<dbReference type="Gene3D" id="1.10.10.10">
    <property type="entry name" value="Winged helix-like DNA-binding domain superfamily/Winged helix DNA-binding domain"/>
    <property type="match status" value="1"/>
</dbReference>
<name>A0ABX1L543_9LACO</name>
<dbReference type="PROSITE" id="PS52050">
    <property type="entry name" value="WYL"/>
    <property type="match status" value="1"/>
</dbReference>
<evidence type="ECO:0000313" key="4">
    <source>
        <dbReference type="Proteomes" id="UP000707477"/>
    </source>
</evidence>
<reference evidence="3 4" key="1">
    <citation type="submission" date="2020-03" db="EMBL/GenBank/DDBJ databases">
        <authorList>
            <person name="Zhang Z."/>
            <person name="Guo Z."/>
            <person name="Hou Q."/>
            <person name="Shen X."/>
        </authorList>
    </citation>
    <scope>NUCLEOTIDE SEQUENCE [LARGE SCALE GENOMIC DNA]</scope>
    <source>
        <strain evidence="3 4">HBUAS51329</strain>
    </source>
</reference>
<dbReference type="RefSeq" id="WP_168849150.1">
    <property type="nucleotide sequence ID" value="NZ_JAAVSD010000008.1"/>
</dbReference>
<comment type="caution">
    <text evidence="3">The sequence shown here is derived from an EMBL/GenBank/DDBJ whole genome shotgun (WGS) entry which is preliminary data.</text>
</comment>
<feature type="domain" description="WCX" evidence="2">
    <location>
        <begin position="253"/>
        <end position="311"/>
    </location>
</feature>
<dbReference type="InterPro" id="IPR036388">
    <property type="entry name" value="WH-like_DNA-bd_sf"/>
</dbReference>
<dbReference type="InterPro" id="IPR051534">
    <property type="entry name" value="CBASS_pafABC_assoc_protein"/>
</dbReference>
<gene>
    <name evidence="3" type="ORF">HEQ44_04265</name>
</gene>
<dbReference type="EMBL" id="JAAVSD010000008">
    <property type="protein sequence ID" value="NLR29393.1"/>
    <property type="molecule type" value="Genomic_DNA"/>
</dbReference>
<dbReference type="InterPro" id="IPR026881">
    <property type="entry name" value="WYL_dom"/>
</dbReference>
<keyword evidence="4" id="KW-1185">Reference proteome</keyword>
<feature type="domain" description="WYL" evidence="1">
    <location>
        <begin position="142"/>
        <end position="205"/>
    </location>
</feature>
<evidence type="ECO:0000313" key="3">
    <source>
        <dbReference type="EMBL" id="NLR29393.1"/>
    </source>
</evidence>
<proteinExistence type="predicted"/>
<sequence>MNAAYRQLTIFQALMTGHIVSKADLATQFRVSPRVIQRDLSQIRQFIAEQHLFYELVYRRQLGGYQLITTQTTVSKQAILVLIKIALASRALTRAEMTQTIDGLLALISPKDQSEITPIIKNERFYYQPLQHEQPLLDLIWQLSQYITQKQAITITYQRQHRDLVTRTILPAAIIFSEYYFYVIAYNPKYQHNLFYRIDRIRHLQTTSQTIARQRGERVEEGEMRQYLQYMQPGKKITLQFKFWGIPEAALDRFPTAKITARHPNEGAVLITTTTFDTGAKMWLLSQGANVQVLAPQNFVADIQTELNQMLARYSASSSV</sequence>
<organism evidence="3 4">
    <name type="scientific">Levilactobacillus tujiorum</name>
    <dbReference type="NCBI Taxonomy" id="2912243"/>
    <lineage>
        <taxon>Bacteria</taxon>
        <taxon>Bacillati</taxon>
        <taxon>Bacillota</taxon>
        <taxon>Bacilli</taxon>
        <taxon>Lactobacillales</taxon>
        <taxon>Lactobacillaceae</taxon>
        <taxon>Levilactobacillus</taxon>
    </lineage>
</organism>
<dbReference type="InterPro" id="IPR057727">
    <property type="entry name" value="WCX_dom"/>
</dbReference>
<evidence type="ECO:0000259" key="2">
    <source>
        <dbReference type="Pfam" id="PF25583"/>
    </source>
</evidence>
<protein>
    <submittedName>
        <fullName evidence="3">WYL domain-containing protein</fullName>
    </submittedName>
</protein>
<dbReference type="Pfam" id="PF25583">
    <property type="entry name" value="WCX"/>
    <property type="match status" value="1"/>
</dbReference>
<dbReference type="PANTHER" id="PTHR34580">
    <property type="match status" value="1"/>
</dbReference>
<evidence type="ECO:0000259" key="1">
    <source>
        <dbReference type="Pfam" id="PF13280"/>
    </source>
</evidence>
<dbReference type="Proteomes" id="UP000707477">
    <property type="component" value="Unassembled WGS sequence"/>
</dbReference>
<dbReference type="Pfam" id="PF13280">
    <property type="entry name" value="WYL"/>
    <property type="match status" value="1"/>
</dbReference>